<sequence>MAYPHPFQYDLLDGNVELITLPEADDDANFLSTMYREMDQMDVFEQSANQNLQVEAPVQLGPNPNLGFAPSSERIPALRNSEIRDGPGTYYPDEAQISPVTPSMGVDHNPGYPFVPHLDMDPTWLQDVAFHSAVPGGNVDSEVSPSLHNMAPNYAAGHEAPGNLHVFRGPQSGVQYYAGPPAYDHQQYQTIAQYESAMVPQAEVPGYNNQAQQHSQVQQNQNGVFNQGYGALPPAIATPFPSLAQPSQLAGPRKRGRKPDSPDKVKKNAYNMELRDKKKADRLAGREDPIDKLRREHRLFKKRIAALEAENEKLHEQQRHCQCRGIPPSSIPSTSGSDDNAKEDEDDEDEFSFGGG</sequence>
<evidence type="ECO:0000313" key="3">
    <source>
        <dbReference type="Proteomes" id="UP000178129"/>
    </source>
</evidence>
<evidence type="ECO:0000313" key="2">
    <source>
        <dbReference type="EMBL" id="CZS94936.1"/>
    </source>
</evidence>
<gene>
    <name evidence="2" type="ORF">RCO7_06488</name>
</gene>
<feature type="region of interest" description="Disordered" evidence="1">
    <location>
        <begin position="236"/>
        <end position="288"/>
    </location>
</feature>
<feature type="compositionally biased region" description="Basic and acidic residues" evidence="1">
    <location>
        <begin position="273"/>
        <end position="288"/>
    </location>
</feature>
<reference evidence="3" key="1">
    <citation type="submission" date="2016-03" db="EMBL/GenBank/DDBJ databases">
        <authorList>
            <person name="Ploux O."/>
        </authorList>
    </citation>
    <scope>NUCLEOTIDE SEQUENCE [LARGE SCALE GENOMIC DNA]</scope>
    <source>
        <strain evidence="3">UK7</strain>
    </source>
</reference>
<evidence type="ECO:0000256" key="1">
    <source>
        <dbReference type="SAM" id="MobiDB-lite"/>
    </source>
</evidence>
<accession>A0A1E1KA43</accession>
<feature type="region of interest" description="Disordered" evidence="1">
    <location>
        <begin position="311"/>
        <end position="356"/>
    </location>
</feature>
<dbReference type="AlphaFoldDB" id="A0A1E1KA43"/>
<protein>
    <submittedName>
        <fullName evidence="2">Uncharacterized protein</fullName>
    </submittedName>
</protein>
<feature type="compositionally biased region" description="Acidic residues" evidence="1">
    <location>
        <begin position="341"/>
        <end position="356"/>
    </location>
</feature>
<dbReference type="InParanoid" id="A0A1E1KA43"/>
<proteinExistence type="predicted"/>
<organism evidence="2 3">
    <name type="scientific">Rhynchosporium graminicola</name>
    <dbReference type="NCBI Taxonomy" id="2792576"/>
    <lineage>
        <taxon>Eukaryota</taxon>
        <taxon>Fungi</taxon>
        <taxon>Dikarya</taxon>
        <taxon>Ascomycota</taxon>
        <taxon>Pezizomycotina</taxon>
        <taxon>Leotiomycetes</taxon>
        <taxon>Helotiales</taxon>
        <taxon>Ploettnerulaceae</taxon>
        <taxon>Rhynchosporium</taxon>
    </lineage>
</organism>
<name>A0A1E1KA43_9HELO</name>
<dbReference type="Proteomes" id="UP000178129">
    <property type="component" value="Unassembled WGS sequence"/>
</dbReference>
<feature type="compositionally biased region" description="Low complexity" evidence="1">
    <location>
        <begin position="325"/>
        <end position="337"/>
    </location>
</feature>
<comment type="caution">
    <text evidence="2">The sequence shown here is derived from an EMBL/GenBank/DDBJ whole genome shotgun (WGS) entry which is preliminary data.</text>
</comment>
<keyword evidence="3" id="KW-1185">Reference proteome</keyword>
<dbReference type="EMBL" id="FJUW01000009">
    <property type="protein sequence ID" value="CZS94936.1"/>
    <property type="molecule type" value="Genomic_DNA"/>
</dbReference>